<dbReference type="OrthoDB" id="9796770at2"/>
<dbReference type="InterPro" id="IPR050266">
    <property type="entry name" value="AB_hydrolase_sf"/>
</dbReference>
<keyword evidence="1" id="KW-0732">Signal</keyword>
<dbReference type="GO" id="GO:0016020">
    <property type="term" value="C:membrane"/>
    <property type="evidence" value="ECO:0007669"/>
    <property type="project" value="TreeGrafter"/>
</dbReference>
<evidence type="ECO:0000256" key="1">
    <source>
        <dbReference type="SAM" id="SignalP"/>
    </source>
</evidence>
<proteinExistence type="predicted"/>
<dbReference type="GO" id="GO:0016787">
    <property type="term" value="F:hydrolase activity"/>
    <property type="evidence" value="ECO:0007669"/>
    <property type="project" value="UniProtKB-KW"/>
</dbReference>
<dbReference type="InterPro" id="IPR000073">
    <property type="entry name" value="AB_hydrolase_1"/>
</dbReference>
<feature type="domain" description="AB hydrolase-1" evidence="2">
    <location>
        <begin position="48"/>
        <end position="306"/>
    </location>
</feature>
<dbReference type="RefSeq" id="WP_123214631.1">
    <property type="nucleotide sequence ID" value="NZ_RJTM01000015.1"/>
</dbReference>
<dbReference type="PANTHER" id="PTHR43798:SF33">
    <property type="entry name" value="HYDROLASE, PUTATIVE (AFU_ORTHOLOGUE AFUA_2G14860)-RELATED"/>
    <property type="match status" value="1"/>
</dbReference>
<dbReference type="AlphaFoldDB" id="A0A3N0EXR2"/>
<keyword evidence="4" id="KW-1185">Reference proteome</keyword>
<feature type="signal peptide" evidence="1">
    <location>
        <begin position="1"/>
        <end position="20"/>
    </location>
</feature>
<dbReference type="Gene3D" id="3.40.50.1820">
    <property type="entry name" value="alpha/beta hydrolase"/>
    <property type="match status" value="1"/>
</dbReference>
<evidence type="ECO:0000313" key="3">
    <source>
        <dbReference type="EMBL" id="RNL92624.1"/>
    </source>
</evidence>
<organism evidence="3 4">
    <name type="scientific">Sinomicrobium pectinilyticum</name>
    <dbReference type="NCBI Taxonomy" id="1084421"/>
    <lineage>
        <taxon>Bacteria</taxon>
        <taxon>Pseudomonadati</taxon>
        <taxon>Bacteroidota</taxon>
        <taxon>Flavobacteriia</taxon>
        <taxon>Flavobacteriales</taxon>
        <taxon>Flavobacteriaceae</taxon>
        <taxon>Sinomicrobium</taxon>
    </lineage>
</organism>
<dbReference type="InterPro" id="IPR029058">
    <property type="entry name" value="AB_hydrolase_fold"/>
</dbReference>
<reference evidence="3 4" key="1">
    <citation type="submission" date="2018-10" db="EMBL/GenBank/DDBJ databases">
        <title>Sinomicrobium pectinilyticum sp. nov., a pectinase-producing bacterium isolated from alkaline and saline soil, and emended description of the genus Sinomicrobium.</title>
        <authorList>
            <person name="Cheng B."/>
            <person name="Li C."/>
            <person name="Lai Q."/>
            <person name="Du M."/>
            <person name="Shao Z."/>
            <person name="Xu P."/>
            <person name="Yang C."/>
        </authorList>
    </citation>
    <scope>NUCLEOTIDE SEQUENCE [LARGE SCALE GENOMIC DNA]</scope>
    <source>
        <strain evidence="3 4">5DNS001</strain>
    </source>
</reference>
<dbReference type="SUPFAM" id="SSF53474">
    <property type="entry name" value="alpha/beta-Hydrolases"/>
    <property type="match status" value="1"/>
</dbReference>
<accession>A0A3N0EXR2</accession>
<gene>
    <name evidence="3" type="ORF">ED312_03535</name>
</gene>
<keyword evidence="3" id="KW-0378">Hydrolase</keyword>
<evidence type="ECO:0000259" key="2">
    <source>
        <dbReference type="Pfam" id="PF00561"/>
    </source>
</evidence>
<feature type="chain" id="PRO_5018300349" evidence="1">
    <location>
        <begin position="21"/>
        <end position="319"/>
    </location>
</feature>
<dbReference type="Pfam" id="PF00561">
    <property type="entry name" value="Abhydrolase_1"/>
    <property type="match status" value="1"/>
</dbReference>
<dbReference type="PANTHER" id="PTHR43798">
    <property type="entry name" value="MONOACYLGLYCEROL LIPASE"/>
    <property type="match status" value="1"/>
</dbReference>
<name>A0A3N0EXR2_SINP1</name>
<dbReference type="EMBL" id="RJTM01000015">
    <property type="protein sequence ID" value="RNL92624.1"/>
    <property type="molecule type" value="Genomic_DNA"/>
</dbReference>
<comment type="caution">
    <text evidence="3">The sequence shown here is derived from an EMBL/GenBank/DDBJ whole genome shotgun (WGS) entry which is preliminary data.</text>
</comment>
<dbReference type="Proteomes" id="UP000267469">
    <property type="component" value="Unassembled WGS sequence"/>
</dbReference>
<sequence length="319" mass="37134">MQKLFLFAWFVLLQAGLLYAQDEKYTEWYLQKNDVEIFVKEILSGKDTVIVVHGGFGASHHYMADAIKGLEDKFHFILYDQRGSLLSPAKKENLSFQENVRDLYDLTQALKMKKVKLLCHSMGTLVGMELARQYPDLVDNLVLTGIVMPKSDSVKSVFSERYEKQVKFLLNRKEVLRLKQPYKDKGVDTLRSVDDIVNSPLSHKDLTEYWRINFAAVNIYDVKKYNLLKGGRAYYNPAASVMSETVNWKYDYRQIMDKNTKTTVINGTYDFFDFNGEKLGQLLKDYRKIKLHIIPRAGHNSWIDAPVLFRKYLEKGLLR</sequence>
<protein>
    <submittedName>
        <fullName evidence="3">Alpha/beta hydrolase</fullName>
    </submittedName>
</protein>
<evidence type="ECO:0000313" key="4">
    <source>
        <dbReference type="Proteomes" id="UP000267469"/>
    </source>
</evidence>